<dbReference type="CDD" id="cd00211">
    <property type="entry name" value="PTS_IIA_fru"/>
    <property type="match status" value="1"/>
</dbReference>
<dbReference type="SUPFAM" id="SSF52794">
    <property type="entry name" value="PTS system IIB component-like"/>
    <property type="match status" value="1"/>
</dbReference>
<evidence type="ECO:0000259" key="8">
    <source>
        <dbReference type="PROSITE" id="PS51372"/>
    </source>
</evidence>
<evidence type="ECO:0000259" key="7">
    <source>
        <dbReference type="PROSITE" id="PS51099"/>
    </source>
</evidence>
<dbReference type="Pfam" id="PF08279">
    <property type="entry name" value="HTH_11"/>
    <property type="match status" value="1"/>
</dbReference>
<feature type="domain" description="PRD" evidence="8">
    <location>
        <begin position="186"/>
        <end position="291"/>
    </location>
</feature>
<dbReference type="PROSITE" id="PS51099">
    <property type="entry name" value="PTS_EIIB_TYPE_2"/>
    <property type="match status" value="1"/>
</dbReference>
<evidence type="ECO:0000313" key="12">
    <source>
        <dbReference type="Proteomes" id="UP000235114"/>
    </source>
</evidence>
<dbReference type="InterPro" id="IPR036388">
    <property type="entry name" value="WH-like_DNA-bd_sf"/>
</dbReference>
<dbReference type="GO" id="GO:0009401">
    <property type="term" value="P:phosphoenolpyruvate-dependent sugar phosphotransferase system"/>
    <property type="evidence" value="ECO:0007669"/>
    <property type="project" value="InterPro"/>
</dbReference>
<dbReference type="InterPro" id="IPR011608">
    <property type="entry name" value="PRD"/>
</dbReference>
<dbReference type="Gene3D" id="3.40.930.10">
    <property type="entry name" value="Mannitol-specific EII, Chain A"/>
    <property type="match status" value="1"/>
</dbReference>
<reference evidence="10 12" key="2">
    <citation type="submission" date="2017-12" db="EMBL/GenBank/DDBJ databases">
        <title>Comparative Functional Genomics of Dry Heat Resistant strains isolated from the Viking Spacecraft.</title>
        <authorList>
            <person name="Seuylemezian A."/>
            <person name="Cooper K."/>
            <person name="Vaishampayan P."/>
        </authorList>
    </citation>
    <scope>NUCLEOTIDE SEQUENCE [LARGE SCALE GENOMIC DNA]</scope>
    <source>
        <strain evidence="10 12">ATCC 29669</strain>
    </source>
</reference>
<gene>
    <name evidence="9" type="ORF">CU635_01640</name>
    <name evidence="10" type="ORF">CVD25_07485</name>
</gene>
<proteinExistence type="predicted"/>
<dbReference type="SUPFAM" id="SSF46785">
    <property type="entry name" value="Winged helix' DNA-binding domain"/>
    <property type="match status" value="1"/>
</dbReference>
<organism evidence="9 11">
    <name type="scientific">Bacillus canaveralius</name>
    <dbReference type="NCBI Taxonomy" id="1403243"/>
    <lineage>
        <taxon>Bacteria</taxon>
        <taxon>Bacillati</taxon>
        <taxon>Bacillota</taxon>
        <taxon>Bacilli</taxon>
        <taxon>Bacillales</taxon>
        <taxon>Bacillaceae</taxon>
        <taxon>Bacillus</taxon>
    </lineage>
</organism>
<dbReference type="InterPro" id="IPR002178">
    <property type="entry name" value="PTS_EIIA_type-2_dom"/>
</dbReference>
<sequence>MLNARLSSILRELMAARNSLTSQYLANVIQVTSRTIRNDIKELDRLLSANGAGIKSVRGSGYELRIDDDQRFLKLLKEVFQNSSLHEDLPTLPEERIRYLIKRLLLSDKFVKLDELADELYISRSTVQNDLREVKKILQAYGIVLEKRPNYGVKLRGEEVKLRFCMSEYIFRRRGTEHDMIAHSSIMPSAEMDAVRNIILDEVKQNKITLSDIGLNNLIIHIAIACLRIRNGNYVSIYPDEFMDIMKQKEYEVAKEVVKKIDSALQVVFPETEIAYVAIHLMGTKIVANPNIGDKEIQNFLDKSIYDLTMKILDKIENKLMLGVKQDKELVVGLSLHLKPAINRYKYGMNLRNPLLNEIKSNYPVAFESGILAGMVIKEEIGIDVHESEIAYLALHIGAAIERRNMNNQLKRCMIVCASGLGSARLLFYKLQSKFSGALEVVGTTEYYKINEIPFDTLDFIVSTIPIREPLPIPVIEVNTILGGKDFHRIEMVINHRSDITIDYTREELVFLQEKFETRDEVLLFLENMLKSYGLVDDTFIQSVFEREALSPTCFGNMVAIPHPMVPQTEETFWVICTLQKPIVWANKRVQFVCLLCVEKNSSSDLQEMYRLLGKVVDDASLVQQLVRCRTYKDFTSVFASQ</sequence>
<dbReference type="Pfam" id="PF00874">
    <property type="entry name" value="PRD"/>
    <property type="match status" value="2"/>
</dbReference>
<dbReference type="PROSITE" id="PS51094">
    <property type="entry name" value="PTS_EIIA_TYPE_2"/>
    <property type="match status" value="1"/>
</dbReference>
<dbReference type="Pfam" id="PF00359">
    <property type="entry name" value="PTS_EIIA_2"/>
    <property type="match status" value="1"/>
</dbReference>
<dbReference type="Pfam" id="PF05043">
    <property type="entry name" value="Mga"/>
    <property type="match status" value="1"/>
</dbReference>
<keyword evidence="12" id="KW-1185">Reference proteome</keyword>
<dbReference type="Proteomes" id="UP000234951">
    <property type="component" value="Unassembled WGS sequence"/>
</dbReference>
<dbReference type="InterPro" id="IPR007737">
    <property type="entry name" value="Mga_HTH"/>
</dbReference>
<evidence type="ECO:0000256" key="1">
    <source>
        <dbReference type="ARBA" id="ARBA00022679"/>
    </source>
</evidence>
<evidence type="ECO:0000313" key="9">
    <source>
        <dbReference type="EMBL" id="PLR86328.1"/>
    </source>
</evidence>
<dbReference type="InterPro" id="IPR036390">
    <property type="entry name" value="WH_DNA-bd_sf"/>
</dbReference>
<evidence type="ECO:0000256" key="2">
    <source>
        <dbReference type="ARBA" id="ARBA00022737"/>
    </source>
</evidence>
<name>A0A2N5GRZ0_9BACI</name>
<dbReference type="CDD" id="cd05568">
    <property type="entry name" value="PTS_IIB_bgl_like"/>
    <property type="match status" value="1"/>
</dbReference>
<dbReference type="Gene3D" id="1.10.10.10">
    <property type="entry name" value="Winged helix-like DNA-binding domain superfamily/Winged helix DNA-binding domain"/>
    <property type="match status" value="2"/>
</dbReference>
<keyword evidence="4" id="KW-0010">Activator</keyword>
<dbReference type="Gene3D" id="1.10.1790.10">
    <property type="entry name" value="PRD domain"/>
    <property type="match status" value="2"/>
</dbReference>
<evidence type="ECO:0000256" key="5">
    <source>
        <dbReference type="ARBA" id="ARBA00023163"/>
    </source>
</evidence>
<dbReference type="GO" id="GO:0008982">
    <property type="term" value="F:protein-N(PI)-phosphohistidine-sugar phosphotransferase activity"/>
    <property type="evidence" value="ECO:0007669"/>
    <property type="project" value="InterPro"/>
</dbReference>
<dbReference type="AlphaFoldDB" id="A0A2N5GRZ0"/>
<dbReference type="InterPro" id="IPR013196">
    <property type="entry name" value="HTH_11"/>
</dbReference>
<evidence type="ECO:0000256" key="4">
    <source>
        <dbReference type="ARBA" id="ARBA00023159"/>
    </source>
</evidence>
<evidence type="ECO:0000259" key="6">
    <source>
        <dbReference type="PROSITE" id="PS51094"/>
    </source>
</evidence>
<dbReference type="InterPro" id="IPR036095">
    <property type="entry name" value="PTS_EIIB-like_sf"/>
</dbReference>
<dbReference type="GO" id="GO:0006355">
    <property type="term" value="P:regulation of DNA-templated transcription"/>
    <property type="evidence" value="ECO:0007669"/>
    <property type="project" value="InterPro"/>
</dbReference>
<comment type="caution">
    <text evidence="9">The sequence shown here is derived from an EMBL/GenBank/DDBJ whole genome shotgun (WGS) entry which is preliminary data.</text>
</comment>
<dbReference type="InterPro" id="IPR036634">
    <property type="entry name" value="PRD_sf"/>
</dbReference>
<keyword evidence="3" id="KW-0805">Transcription regulation</keyword>
<dbReference type="PROSITE" id="PS51372">
    <property type="entry name" value="PRD_2"/>
    <property type="match status" value="2"/>
</dbReference>
<dbReference type="Gene3D" id="3.40.50.2300">
    <property type="match status" value="1"/>
</dbReference>
<dbReference type="InterPro" id="IPR050661">
    <property type="entry name" value="BglG_antiterminators"/>
</dbReference>
<dbReference type="EMBL" id="PGVA01000003">
    <property type="protein sequence ID" value="PLR86328.1"/>
    <property type="molecule type" value="Genomic_DNA"/>
</dbReference>
<feature type="domain" description="PTS EIIB type-2" evidence="7">
    <location>
        <begin position="411"/>
        <end position="502"/>
    </location>
</feature>
<dbReference type="InterPro" id="IPR016152">
    <property type="entry name" value="PTrfase/Anion_transptr"/>
</dbReference>
<feature type="domain" description="PTS EIIA type-2" evidence="6">
    <location>
        <begin position="503"/>
        <end position="642"/>
    </location>
</feature>
<dbReference type="PANTHER" id="PTHR30185:SF13">
    <property type="entry name" value="LICABCH OPERON REGULATOR-RELATED"/>
    <property type="match status" value="1"/>
</dbReference>
<accession>A0A2N5GRZ0</accession>
<dbReference type="OrthoDB" id="3710983at2"/>
<protein>
    <submittedName>
        <fullName evidence="9">PTS fructose transporter subunit IIA</fullName>
    </submittedName>
</protein>
<dbReference type="InterPro" id="IPR013011">
    <property type="entry name" value="PTS_EIIB_2"/>
</dbReference>
<keyword evidence="1" id="KW-0808">Transferase</keyword>
<evidence type="ECO:0000256" key="3">
    <source>
        <dbReference type="ARBA" id="ARBA00023015"/>
    </source>
</evidence>
<evidence type="ECO:0000313" key="10">
    <source>
        <dbReference type="EMBL" id="PLR98561.1"/>
    </source>
</evidence>
<feature type="domain" description="PRD" evidence="8">
    <location>
        <begin position="300"/>
        <end position="407"/>
    </location>
</feature>
<reference evidence="9 11" key="1">
    <citation type="submission" date="2017-11" db="EMBL/GenBank/DDBJ databases">
        <title>Comparitive Functional Genomics of Dry Heat Resistant strains isolated from the Viking Spacecraft.</title>
        <authorList>
            <person name="Seuylemezian A."/>
            <person name="Cooper K."/>
            <person name="Vaishampayan P."/>
        </authorList>
    </citation>
    <scope>NUCLEOTIDE SEQUENCE [LARGE SCALE GENOMIC DNA]</scope>
    <source>
        <strain evidence="9 11">M4.6</strain>
    </source>
</reference>
<dbReference type="PANTHER" id="PTHR30185">
    <property type="entry name" value="CRYPTIC BETA-GLUCOSIDE BGL OPERON ANTITERMINATOR"/>
    <property type="match status" value="1"/>
</dbReference>
<keyword evidence="2" id="KW-0677">Repeat</keyword>
<dbReference type="SUPFAM" id="SSF63520">
    <property type="entry name" value="PTS-regulatory domain, PRD"/>
    <property type="match status" value="2"/>
</dbReference>
<dbReference type="RefSeq" id="WP_101575423.1">
    <property type="nucleotide sequence ID" value="NZ_PGVA01000003.1"/>
</dbReference>
<keyword evidence="5" id="KW-0804">Transcription</keyword>
<dbReference type="Proteomes" id="UP000235114">
    <property type="component" value="Unassembled WGS sequence"/>
</dbReference>
<dbReference type="EMBL" id="PGVD01000021">
    <property type="protein sequence ID" value="PLR98561.1"/>
    <property type="molecule type" value="Genomic_DNA"/>
</dbReference>
<evidence type="ECO:0000313" key="11">
    <source>
        <dbReference type="Proteomes" id="UP000234951"/>
    </source>
</evidence>
<dbReference type="SUPFAM" id="SSF55804">
    <property type="entry name" value="Phoshotransferase/anion transport protein"/>
    <property type="match status" value="1"/>
</dbReference>